<evidence type="ECO:0000313" key="3">
    <source>
        <dbReference type="Proteomes" id="UP000295325"/>
    </source>
</evidence>
<reference evidence="2 3" key="1">
    <citation type="submission" date="2019-03" db="EMBL/GenBank/DDBJ databases">
        <title>Genomic Encyclopedia of Type Strains, Phase IV (KMG-IV): sequencing the most valuable type-strain genomes for metagenomic binning, comparative biology and taxonomic classification.</title>
        <authorList>
            <person name="Goeker M."/>
        </authorList>
    </citation>
    <scope>NUCLEOTIDE SEQUENCE [LARGE SCALE GENOMIC DNA]</scope>
    <source>
        <strain evidence="2 3">DSM 24455</strain>
    </source>
</reference>
<proteinExistence type="predicted"/>
<accession>A0A4R7KWJ4</accession>
<keyword evidence="1" id="KW-0812">Transmembrane</keyword>
<dbReference type="Proteomes" id="UP000295325">
    <property type="component" value="Unassembled WGS sequence"/>
</dbReference>
<dbReference type="AlphaFoldDB" id="A0A4R7KWJ4"/>
<sequence>MFSNKALRKLIVPLFLDQILIITVGIIATMMLSYAGEVAVSGVSLVKTQVPAT</sequence>
<keyword evidence="3" id="KW-1185">Reference proteome</keyword>
<evidence type="ECO:0000256" key="1">
    <source>
        <dbReference type="SAM" id="Phobius"/>
    </source>
</evidence>
<keyword evidence="1" id="KW-0472">Membrane</keyword>
<evidence type="ECO:0000313" key="2">
    <source>
        <dbReference type="EMBL" id="TDT63340.1"/>
    </source>
</evidence>
<keyword evidence="1" id="KW-1133">Transmembrane helix</keyword>
<feature type="transmembrane region" description="Helical" evidence="1">
    <location>
        <begin position="12"/>
        <end position="35"/>
    </location>
</feature>
<name>A0A4R7KWJ4_9CLOT</name>
<gene>
    <name evidence="2" type="ORF">EDD71_102100</name>
</gene>
<protein>
    <submittedName>
        <fullName evidence="2">Uncharacterized protein</fullName>
    </submittedName>
</protein>
<comment type="caution">
    <text evidence="2">The sequence shown here is derived from an EMBL/GenBank/DDBJ whole genome shotgun (WGS) entry which is preliminary data.</text>
</comment>
<dbReference type="EMBL" id="SOAZ01000002">
    <property type="protein sequence ID" value="TDT63340.1"/>
    <property type="molecule type" value="Genomic_DNA"/>
</dbReference>
<organism evidence="2 3">
    <name type="scientific">Fonticella tunisiensis</name>
    <dbReference type="NCBI Taxonomy" id="1096341"/>
    <lineage>
        <taxon>Bacteria</taxon>
        <taxon>Bacillati</taxon>
        <taxon>Bacillota</taxon>
        <taxon>Clostridia</taxon>
        <taxon>Eubacteriales</taxon>
        <taxon>Clostridiaceae</taxon>
        <taxon>Fonticella</taxon>
    </lineage>
</organism>